<accession>N2A792</accession>
<keyword evidence="4" id="KW-1185">Reference proteome</keyword>
<keyword evidence="1" id="KW-0812">Transmembrane</keyword>
<dbReference type="EMBL" id="AQFT01000124">
    <property type="protein sequence ID" value="EMZ21935.1"/>
    <property type="molecule type" value="Genomic_DNA"/>
</dbReference>
<sequence>MFPNLLFTMSLAGIISFVIIQRRVIRYWKCKSVRGMDSEKPSEWEQELFTKVKKETGIKKDVEFICSEYCRSPMASGILSPVLIFPIWGNQMEADKCEYMFRHELVHIKHHDLLIKYIGLLVMAVHWYNPLVYVLFHEISVISEMYCNSTVISGKGEEERRKYSSLILTLATQNGYAGKEKFFIGMADSRSKKVYKRRVLEMKRHTQHKAVLSVIMTAVIGMAGVVTTFAYDSPNTVSGPVDHDVGGDANFIMESAEARNTELPSDYFFTDDSGLVYDISSPDINNRTICFHDFSIHGTWNNHKKDGKGGCVVKSYDAFLCSKCSDVKVRELKDVITERPLSPQQSWGE</sequence>
<organism evidence="3 4">
    <name type="scientific">Eubacterium plexicaudatum ASF492</name>
    <dbReference type="NCBI Taxonomy" id="1235802"/>
    <lineage>
        <taxon>Bacteria</taxon>
        <taxon>Bacillati</taxon>
        <taxon>Bacillota</taxon>
        <taxon>Clostridia</taxon>
        <taxon>Eubacteriales</taxon>
        <taxon>Eubacteriaceae</taxon>
        <taxon>Eubacterium</taxon>
    </lineage>
</organism>
<dbReference type="Pfam" id="PF05569">
    <property type="entry name" value="Peptidase_M56"/>
    <property type="match status" value="1"/>
</dbReference>
<dbReference type="HOGENOM" id="CLU_049303_0_0_9"/>
<proteinExistence type="predicted"/>
<feature type="domain" description="Peptidase M56" evidence="2">
    <location>
        <begin position="8"/>
        <end position="180"/>
    </location>
</feature>
<protein>
    <recommendedName>
        <fullName evidence="2">Peptidase M56 domain-containing protein</fullName>
    </recommendedName>
</protein>
<dbReference type="STRING" id="1235802.C823_04022"/>
<dbReference type="eggNOG" id="COG4219">
    <property type="taxonomic scope" value="Bacteria"/>
</dbReference>
<evidence type="ECO:0000313" key="3">
    <source>
        <dbReference type="EMBL" id="EMZ21935.1"/>
    </source>
</evidence>
<dbReference type="AlphaFoldDB" id="N2A792"/>
<dbReference type="PANTHER" id="PTHR34978">
    <property type="entry name" value="POSSIBLE SENSOR-TRANSDUCER PROTEIN BLAR"/>
    <property type="match status" value="1"/>
</dbReference>
<dbReference type="PANTHER" id="PTHR34978:SF3">
    <property type="entry name" value="SLR0241 PROTEIN"/>
    <property type="match status" value="1"/>
</dbReference>
<reference evidence="3 4" key="1">
    <citation type="journal article" date="2014" name="Genome Announc.">
        <title>Draft genome sequences of the altered schaedler flora, a defined bacterial community from gnotobiotic mice.</title>
        <authorList>
            <person name="Wannemuehler M.J."/>
            <person name="Overstreet A.M."/>
            <person name="Ward D.V."/>
            <person name="Phillips G.J."/>
        </authorList>
    </citation>
    <scope>NUCLEOTIDE SEQUENCE [LARGE SCALE GENOMIC DNA]</scope>
    <source>
        <strain evidence="3 4">ASF492</strain>
    </source>
</reference>
<feature type="transmembrane region" description="Helical" evidence="1">
    <location>
        <begin position="210"/>
        <end position="231"/>
    </location>
</feature>
<comment type="caution">
    <text evidence="3">The sequence shown here is derived from an EMBL/GenBank/DDBJ whole genome shotgun (WGS) entry which is preliminary data.</text>
</comment>
<evidence type="ECO:0000256" key="1">
    <source>
        <dbReference type="SAM" id="Phobius"/>
    </source>
</evidence>
<dbReference type="CDD" id="cd07341">
    <property type="entry name" value="M56_BlaR1_MecR1_like"/>
    <property type="match status" value="1"/>
</dbReference>
<keyword evidence="1" id="KW-1133">Transmembrane helix</keyword>
<feature type="transmembrane region" description="Helical" evidence="1">
    <location>
        <begin position="6"/>
        <end position="25"/>
    </location>
</feature>
<dbReference type="InterPro" id="IPR008756">
    <property type="entry name" value="Peptidase_M56"/>
</dbReference>
<evidence type="ECO:0000313" key="4">
    <source>
        <dbReference type="Proteomes" id="UP000012589"/>
    </source>
</evidence>
<dbReference type="InterPro" id="IPR052173">
    <property type="entry name" value="Beta-lactam_resp_regulator"/>
</dbReference>
<dbReference type="PATRIC" id="fig|1235802.3.peg.4256"/>
<gene>
    <name evidence="3" type="ORF">C823_04022</name>
</gene>
<evidence type="ECO:0000259" key="2">
    <source>
        <dbReference type="Pfam" id="PF05569"/>
    </source>
</evidence>
<name>N2A792_9FIRM</name>
<keyword evidence="1" id="KW-0472">Membrane</keyword>
<dbReference type="Proteomes" id="UP000012589">
    <property type="component" value="Unassembled WGS sequence"/>
</dbReference>